<comment type="caution">
    <text evidence="2">The sequence shown here is derived from an EMBL/GenBank/DDBJ whole genome shotgun (WGS) entry which is preliminary data.</text>
</comment>
<feature type="non-terminal residue" evidence="2">
    <location>
        <position position="1"/>
    </location>
</feature>
<dbReference type="Proteomes" id="UP001432027">
    <property type="component" value="Unassembled WGS sequence"/>
</dbReference>
<dbReference type="SUPFAM" id="SSF50156">
    <property type="entry name" value="PDZ domain-like"/>
    <property type="match status" value="1"/>
</dbReference>
<feature type="compositionally biased region" description="Basic and acidic residues" evidence="1">
    <location>
        <begin position="347"/>
        <end position="363"/>
    </location>
</feature>
<evidence type="ECO:0008006" key="4">
    <source>
        <dbReference type="Google" id="ProtNLM"/>
    </source>
</evidence>
<name>A0AAV5SE34_9BILA</name>
<gene>
    <name evidence="2" type="ORF">PENTCL1PPCAC_3137</name>
</gene>
<feature type="compositionally biased region" description="Low complexity" evidence="1">
    <location>
        <begin position="396"/>
        <end position="415"/>
    </location>
</feature>
<feature type="compositionally biased region" description="Basic and acidic residues" evidence="1">
    <location>
        <begin position="383"/>
        <end position="395"/>
    </location>
</feature>
<feature type="region of interest" description="Disordered" evidence="1">
    <location>
        <begin position="296"/>
        <end position="479"/>
    </location>
</feature>
<sequence length="479" mass="53117">RKAVAPSASAPSLSPSLGAMADDEKLISDAFHQAFKKTASIPSQFYAKMTHELEISQAEPLKVNLSMKRGLVLDIEDDSMFRSFLTIGDIVLTINDKVACRADFKLTEAFKDRGGKTVTFVYIRLRNYSPEEPPLEQGERRDHYEYKVAIIYCLQRMNLGMVMEGLNNRVYITGIQPKSLGSLCAAVGDVILHVNGRRVMDTEKATSQIMEELESRSYCKITLERASYEEARAHVQYTITKNRDLPMPADCVDYIEKAIGAMKGPEPKPILRAPRQSVTEAEYRVAFHDRITTESVIPSDIQDEALIRTPDRVPGQPKPPASTPQYTESVDRTTEASVTKQVSVHEANQKDDGPIRFKSKEPVKSTNRKGKGSSKKTGGEPQGKSKESVGRKEKTSSMMSSESPTTATSTMTATPSSPPTNGRSLREWRKRLSTEIFFGRNRKKSGGSGGTLEAVKNKKKKGKKDHTNTNTSNDTEGNQ</sequence>
<organism evidence="2 3">
    <name type="scientific">Pristionchus entomophagus</name>
    <dbReference type="NCBI Taxonomy" id="358040"/>
    <lineage>
        <taxon>Eukaryota</taxon>
        <taxon>Metazoa</taxon>
        <taxon>Ecdysozoa</taxon>
        <taxon>Nematoda</taxon>
        <taxon>Chromadorea</taxon>
        <taxon>Rhabditida</taxon>
        <taxon>Rhabditina</taxon>
        <taxon>Diplogasteromorpha</taxon>
        <taxon>Diplogasteroidea</taxon>
        <taxon>Neodiplogasteridae</taxon>
        <taxon>Pristionchus</taxon>
    </lineage>
</organism>
<dbReference type="PANTHER" id="PTHR31327:SF7">
    <property type="entry name" value="PDZ DOMAIN-CONTAINING PROTEIN"/>
    <property type="match status" value="1"/>
</dbReference>
<dbReference type="PANTHER" id="PTHR31327">
    <property type="entry name" value="SPERM MEIOSIS PDZ DOMAIN CONTAINING PROTEINS-RELATED"/>
    <property type="match status" value="1"/>
</dbReference>
<protein>
    <recommendedName>
        <fullName evidence="4">PDZ domain-containing protein</fullName>
    </recommendedName>
</protein>
<proteinExistence type="predicted"/>
<dbReference type="InterPro" id="IPR040264">
    <property type="entry name" value="T15H9.4-like"/>
</dbReference>
<accession>A0AAV5SE34</accession>
<evidence type="ECO:0000313" key="3">
    <source>
        <dbReference type="Proteomes" id="UP001432027"/>
    </source>
</evidence>
<dbReference type="AlphaFoldDB" id="A0AAV5SE34"/>
<reference evidence="2" key="1">
    <citation type="submission" date="2023-10" db="EMBL/GenBank/DDBJ databases">
        <title>Genome assembly of Pristionchus species.</title>
        <authorList>
            <person name="Yoshida K."/>
            <person name="Sommer R.J."/>
        </authorList>
    </citation>
    <scope>NUCLEOTIDE SEQUENCE</scope>
    <source>
        <strain evidence="2">RS0144</strain>
    </source>
</reference>
<dbReference type="InterPro" id="IPR036034">
    <property type="entry name" value="PDZ_sf"/>
</dbReference>
<evidence type="ECO:0000313" key="2">
    <source>
        <dbReference type="EMBL" id="GMS80962.1"/>
    </source>
</evidence>
<feature type="compositionally biased region" description="Basic and acidic residues" evidence="1">
    <location>
        <begin position="424"/>
        <end position="433"/>
    </location>
</feature>
<dbReference type="Gene3D" id="2.30.42.10">
    <property type="match status" value="1"/>
</dbReference>
<keyword evidence="3" id="KW-1185">Reference proteome</keyword>
<evidence type="ECO:0000256" key="1">
    <source>
        <dbReference type="SAM" id="MobiDB-lite"/>
    </source>
</evidence>
<dbReference type="EMBL" id="BTSX01000001">
    <property type="protein sequence ID" value="GMS80962.1"/>
    <property type="molecule type" value="Genomic_DNA"/>
</dbReference>